<dbReference type="PANTHER" id="PTHR30562:SF10">
    <property type="entry name" value="EXCINUCLEASE CHO"/>
    <property type="match status" value="1"/>
</dbReference>
<evidence type="ECO:0000313" key="12">
    <source>
        <dbReference type="Proteomes" id="UP000242175"/>
    </source>
</evidence>
<evidence type="ECO:0000256" key="9">
    <source>
        <dbReference type="ARBA" id="ARBA00042732"/>
    </source>
</evidence>
<dbReference type="InterPro" id="IPR047296">
    <property type="entry name" value="GIY-YIG_UvrC_Cho"/>
</dbReference>
<accession>A0A220VF30</accession>
<dbReference type="GO" id="GO:0006289">
    <property type="term" value="P:nucleotide-excision repair"/>
    <property type="evidence" value="ECO:0007669"/>
    <property type="project" value="InterPro"/>
</dbReference>
<dbReference type="SUPFAM" id="SSF82771">
    <property type="entry name" value="GIY-YIG endonuclease"/>
    <property type="match status" value="1"/>
</dbReference>
<keyword evidence="12" id="KW-1185">Reference proteome</keyword>
<sequence>MIEKIYTTKKYFDIDDLSNIPQSSGVYLFWSNSANYPKYIGKSINLKKRVKQHFYQSKKNLKEKKITSNICGIECIETDGELSALLLESKLIKALNPLMNRLLKKNKALHSFILNEDSDIQIKTFSHSNEENFFNKNLYGLYKSPKQAEEHLRKIANKENLCWKLTGLEKCKNACFNFQIKKCLGACIGKENSSVHFQRLKKALENLQTGVWPKNKIVKINEHQTKHIIINWKYCGTEYNQVDPNNLKFNYDEFKIIYSYFVKNKIILF</sequence>
<dbReference type="Proteomes" id="UP000242175">
    <property type="component" value="Chromosome small"/>
</dbReference>
<evidence type="ECO:0000256" key="2">
    <source>
        <dbReference type="ARBA" id="ARBA00022769"/>
    </source>
</evidence>
<feature type="domain" description="GIY-YIG" evidence="10">
    <location>
        <begin position="22"/>
        <end position="101"/>
    </location>
</feature>
<keyword evidence="6" id="KW-0742">SOS response</keyword>
<dbReference type="InterPro" id="IPR050066">
    <property type="entry name" value="UvrABC_protein_C"/>
</dbReference>
<organism evidence="11 12">
    <name type="scientific">Paraphotobacterium marinum</name>
    <dbReference type="NCBI Taxonomy" id="1755811"/>
    <lineage>
        <taxon>Bacteria</taxon>
        <taxon>Pseudomonadati</taxon>
        <taxon>Pseudomonadota</taxon>
        <taxon>Gammaproteobacteria</taxon>
        <taxon>Vibrionales</taxon>
        <taxon>Vibrionaceae</taxon>
        <taxon>Paraphotobacterium</taxon>
    </lineage>
</organism>
<dbReference type="OrthoDB" id="9803913at2"/>
<dbReference type="Pfam" id="PF01541">
    <property type="entry name" value="GIY-YIG"/>
    <property type="match status" value="1"/>
</dbReference>
<dbReference type="InterPro" id="IPR035901">
    <property type="entry name" value="GIY-YIG_endonuc_sf"/>
</dbReference>
<dbReference type="GO" id="GO:0009432">
    <property type="term" value="P:SOS response"/>
    <property type="evidence" value="ECO:0007669"/>
    <property type="project" value="UniProtKB-KW"/>
</dbReference>
<dbReference type="GO" id="GO:0016787">
    <property type="term" value="F:hydrolase activity"/>
    <property type="evidence" value="ECO:0007669"/>
    <property type="project" value="UniProtKB-KW"/>
</dbReference>
<evidence type="ECO:0000256" key="1">
    <source>
        <dbReference type="ARBA" id="ARBA00022763"/>
    </source>
</evidence>
<evidence type="ECO:0000256" key="4">
    <source>
        <dbReference type="ARBA" id="ARBA00022881"/>
    </source>
</evidence>
<evidence type="ECO:0000256" key="7">
    <source>
        <dbReference type="ARBA" id="ARBA00040756"/>
    </source>
</evidence>
<dbReference type="GO" id="GO:0009380">
    <property type="term" value="C:excinuclease repair complex"/>
    <property type="evidence" value="ECO:0007669"/>
    <property type="project" value="TreeGrafter"/>
</dbReference>
<dbReference type="Gene3D" id="3.40.1440.10">
    <property type="entry name" value="GIY-YIG endonuclease"/>
    <property type="match status" value="1"/>
</dbReference>
<gene>
    <name evidence="11" type="ORF">CF386_08085</name>
</gene>
<dbReference type="InterPro" id="IPR000305">
    <property type="entry name" value="GIY-YIG_endonuc"/>
</dbReference>
<dbReference type="KEGG" id="pmai:CF386_08085"/>
<evidence type="ECO:0000256" key="5">
    <source>
        <dbReference type="ARBA" id="ARBA00023204"/>
    </source>
</evidence>
<dbReference type="PANTHER" id="PTHR30562">
    <property type="entry name" value="UVRC/OXIDOREDUCTASE"/>
    <property type="match status" value="1"/>
</dbReference>
<dbReference type="PROSITE" id="PS50164">
    <property type="entry name" value="GIY_YIG"/>
    <property type="match status" value="1"/>
</dbReference>
<dbReference type="AlphaFoldDB" id="A0A220VF30"/>
<evidence type="ECO:0000313" key="11">
    <source>
        <dbReference type="EMBL" id="ASK79018.1"/>
    </source>
</evidence>
<dbReference type="RefSeq" id="WP_089073926.1">
    <property type="nucleotide sequence ID" value="NZ_CBCSAM010000006.1"/>
</dbReference>
<keyword evidence="1" id="KW-0227">DNA damage</keyword>
<name>A0A220VF30_9GAMM</name>
<evidence type="ECO:0000256" key="3">
    <source>
        <dbReference type="ARBA" id="ARBA00022801"/>
    </source>
</evidence>
<dbReference type="SMART" id="SM00465">
    <property type="entry name" value="GIYc"/>
    <property type="match status" value="1"/>
</dbReference>
<keyword evidence="4" id="KW-0267">Excision nuclease</keyword>
<evidence type="ECO:0000259" key="10">
    <source>
        <dbReference type="PROSITE" id="PS50164"/>
    </source>
</evidence>
<reference evidence="11 12" key="1">
    <citation type="journal article" date="2016" name="Int. J. Syst. Evol. Microbiol.">
        <title>Paraphotobacterium marinum gen. nov., sp. nov., a member of the family Vibrionaceae, isolated from surface seawater.</title>
        <authorList>
            <person name="Huang Z."/>
            <person name="Dong C."/>
            <person name="Shao Z."/>
        </authorList>
    </citation>
    <scope>NUCLEOTIDE SEQUENCE [LARGE SCALE GENOMIC DNA]</scope>
    <source>
        <strain evidence="11 12">NSCS20N07D</strain>
    </source>
</reference>
<proteinExistence type="predicted"/>
<dbReference type="GO" id="GO:0004518">
    <property type="term" value="F:nuclease activity"/>
    <property type="evidence" value="ECO:0007669"/>
    <property type="project" value="UniProtKB-KW"/>
</dbReference>
<keyword evidence="2" id="KW-0228">DNA excision</keyword>
<evidence type="ECO:0000256" key="8">
    <source>
        <dbReference type="ARBA" id="ARBA00042138"/>
    </source>
</evidence>
<keyword evidence="5" id="KW-0234">DNA repair</keyword>
<keyword evidence="3" id="KW-0378">Hydrolase</keyword>
<protein>
    <recommendedName>
        <fullName evidence="7">Excinuclease cho</fullName>
    </recommendedName>
    <alternativeName>
        <fullName evidence="9">Endonuclease cho</fullName>
    </alternativeName>
    <alternativeName>
        <fullName evidence="8">UvrC homolog protein</fullName>
    </alternativeName>
</protein>
<dbReference type="EMBL" id="CP022356">
    <property type="protein sequence ID" value="ASK79018.1"/>
    <property type="molecule type" value="Genomic_DNA"/>
</dbReference>
<evidence type="ECO:0000256" key="6">
    <source>
        <dbReference type="ARBA" id="ARBA00023236"/>
    </source>
</evidence>
<dbReference type="CDD" id="cd10434">
    <property type="entry name" value="GIY-YIG_UvrC_Cho"/>
    <property type="match status" value="1"/>
</dbReference>